<dbReference type="EMBL" id="CAJOBB010000550">
    <property type="protein sequence ID" value="CAF3704097.1"/>
    <property type="molecule type" value="Genomic_DNA"/>
</dbReference>
<dbReference type="EMBL" id="CAJNOE010000357">
    <property type="protein sequence ID" value="CAF1170783.1"/>
    <property type="molecule type" value="Genomic_DNA"/>
</dbReference>
<comment type="caution">
    <text evidence="2">The sequence shown here is derived from an EMBL/GenBank/DDBJ whole genome shotgun (WGS) entry which is preliminary data.</text>
</comment>
<reference evidence="2" key="1">
    <citation type="submission" date="2021-02" db="EMBL/GenBank/DDBJ databases">
        <authorList>
            <person name="Nowell W R."/>
        </authorList>
    </citation>
    <scope>NUCLEOTIDE SEQUENCE</scope>
</reference>
<accession>A0A814U2Y7</accession>
<organism evidence="2 4">
    <name type="scientific">Adineta steineri</name>
    <dbReference type="NCBI Taxonomy" id="433720"/>
    <lineage>
        <taxon>Eukaryota</taxon>
        <taxon>Metazoa</taxon>
        <taxon>Spiralia</taxon>
        <taxon>Gnathifera</taxon>
        <taxon>Rotifera</taxon>
        <taxon>Eurotatoria</taxon>
        <taxon>Bdelloidea</taxon>
        <taxon>Adinetida</taxon>
        <taxon>Adinetidae</taxon>
        <taxon>Adineta</taxon>
    </lineage>
</organism>
<feature type="region of interest" description="Disordered" evidence="1">
    <location>
        <begin position="100"/>
        <end position="122"/>
    </location>
</feature>
<proteinExistence type="predicted"/>
<evidence type="ECO:0000313" key="2">
    <source>
        <dbReference type="EMBL" id="CAF1170783.1"/>
    </source>
</evidence>
<dbReference type="Proteomes" id="UP000663860">
    <property type="component" value="Unassembled WGS sequence"/>
</dbReference>
<protein>
    <submittedName>
        <fullName evidence="2">Uncharacterized protein</fullName>
    </submittedName>
</protein>
<dbReference type="AlphaFoldDB" id="A0A814U2Y7"/>
<gene>
    <name evidence="2" type="ORF">IZO911_LOCUS26883</name>
    <name evidence="3" type="ORF">KXQ929_LOCUS11260</name>
</gene>
<evidence type="ECO:0000256" key="1">
    <source>
        <dbReference type="SAM" id="MobiDB-lite"/>
    </source>
</evidence>
<sequence length="243" mass="27870">MNACRVDIYYYVEECGEQPEKKHRESDPVRYCGASHFYLECIHDKYRGCENKEKYEMVVESMLKDFPKRVDDLIAFCSDKIENYKINIVCESSKQAETADSIRNGSSHSPSGSSKNGTLSSSSAQSLVTNDLCQVKTIRNLCGLSMMNNTLNLSWNTADKHDSCQQAMTYVRCLTLRINKCPQQNIQNEFIQLIPNIERYIIINCPISSGCPPIHQDIDSFATMGLTSGFILKVWMWLWVWMR</sequence>
<dbReference type="Proteomes" id="UP000663868">
    <property type="component" value="Unassembled WGS sequence"/>
</dbReference>
<evidence type="ECO:0000313" key="3">
    <source>
        <dbReference type="EMBL" id="CAF3704097.1"/>
    </source>
</evidence>
<evidence type="ECO:0000313" key="4">
    <source>
        <dbReference type="Proteomes" id="UP000663860"/>
    </source>
</evidence>
<feature type="compositionally biased region" description="Low complexity" evidence="1">
    <location>
        <begin position="105"/>
        <end position="122"/>
    </location>
</feature>
<name>A0A814U2Y7_9BILA</name>